<name>A0A917I4S8_9HYPH</name>
<keyword evidence="2" id="KW-0732">Signal</keyword>
<evidence type="ECO:0000313" key="4">
    <source>
        <dbReference type="EMBL" id="GGH14414.1"/>
    </source>
</evidence>
<evidence type="ECO:0000256" key="1">
    <source>
        <dbReference type="SAM" id="MobiDB-lite"/>
    </source>
</evidence>
<dbReference type="Proteomes" id="UP000603912">
    <property type="component" value="Unassembled WGS sequence"/>
</dbReference>
<dbReference type="EMBL" id="BMES01000001">
    <property type="protein sequence ID" value="GGH14414.1"/>
    <property type="molecule type" value="Genomic_DNA"/>
</dbReference>
<comment type="caution">
    <text evidence="4">The sequence shown here is derived from an EMBL/GenBank/DDBJ whole genome shotgun (WGS) entry which is preliminary data.</text>
</comment>
<evidence type="ECO:0000256" key="2">
    <source>
        <dbReference type="SAM" id="SignalP"/>
    </source>
</evidence>
<dbReference type="PROSITE" id="PS51257">
    <property type="entry name" value="PROKAR_LIPOPROTEIN"/>
    <property type="match status" value="1"/>
</dbReference>
<reference evidence="4" key="1">
    <citation type="journal article" date="2014" name="Int. J. Syst. Evol. Microbiol.">
        <title>Complete genome sequence of Corynebacterium casei LMG S-19264T (=DSM 44701T), isolated from a smear-ripened cheese.</title>
        <authorList>
            <consortium name="US DOE Joint Genome Institute (JGI-PGF)"/>
            <person name="Walter F."/>
            <person name="Albersmeier A."/>
            <person name="Kalinowski J."/>
            <person name="Ruckert C."/>
        </authorList>
    </citation>
    <scope>NUCLEOTIDE SEQUENCE</scope>
    <source>
        <strain evidence="4">CGMCC 1.12214</strain>
    </source>
</reference>
<feature type="region of interest" description="Disordered" evidence="1">
    <location>
        <begin position="123"/>
        <end position="147"/>
    </location>
</feature>
<dbReference type="AlphaFoldDB" id="A0A917I4S8"/>
<dbReference type="Gene3D" id="1.20.1260.10">
    <property type="match status" value="1"/>
</dbReference>
<proteinExistence type="predicted"/>
<feature type="signal peptide" evidence="2">
    <location>
        <begin position="1"/>
        <end position="20"/>
    </location>
</feature>
<evidence type="ECO:0000259" key="3">
    <source>
        <dbReference type="Pfam" id="PF03713"/>
    </source>
</evidence>
<dbReference type="PANTHER" id="PTHR36933">
    <property type="entry name" value="SLL0788 PROTEIN"/>
    <property type="match status" value="1"/>
</dbReference>
<feature type="chain" id="PRO_5037079522" description="DUF305 domain-containing protein" evidence="2">
    <location>
        <begin position="21"/>
        <end position="147"/>
    </location>
</feature>
<organism evidence="4 5">
    <name type="scientific">Alsobacter metallidurans</name>
    <dbReference type="NCBI Taxonomy" id="340221"/>
    <lineage>
        <taxon>Bacteria</taxon>
        <taxon>Pseudomonadati</taxon>
        <taxon>Pseudomonadota</taxon>
        <taxon>Alphaproteobacteria</taxon>
        <taxon>Hyphomicrobiales</taxon>
        <taxon>Alsobacteraceae</taxon>
        <taxon>Alsobacter</taxon>
    </lineage>
</organism>
<dbReference type="PANTHER" id="PTHR36933:SF1">
    <property type="entry name" value="SLL0788 PROTEIN"/>
    <property type="match status" value="1"/>
</dbReference>
<evidence type="ECO:0000313" key="5">
    <source>
        <dbReference type="Proteomes" id="UP000603912"/>
    </source>
</evidence>
<keyword evidence="5" id="KW-1185">Reference proteome</keyword>
<accession>A0A917I4S8</accession>
<dbReference type="InterPro" id="IPR005183">
    <property type="entry name" value="DUF305_CopM-like"/>
</dbReference>
<dbReference type="InterPro" id="IPR012347">
    <property type="entry name" value="Ferritin-like"/>
</dbReference>
<dbReference type="Pfam" id="PF03713">
    <property type="entry name" value="DUF305"/>
    <property type="match status" value="1"/>
</dbReference>
<protein>
    <recommendedName>
        <fullName evidence="3">DUF305 domain-containing protein</fullName>
    </recommendedName>
</protein>
<feature type="domain" description="DUF305" evidence="3">
    <location>
        <begin position="67"/>
        <end position="145"/>
    </location>
</feature>
<reference evidence="4" key="2">
    <citation type="submission" date="2020-09" db="EMBL/GenBank/DDBJ databases">
        <authorList>
            <person name="Sun Q."/>
            <person name="Zhou Y."/>
        </authorList>
    </citation>
    <scope>NUCLEOTIDE SEQUENCE</scope>
    <source>
        <strain evidence="4">CGMCC 1.12214</strain>
    </source>
</reference>
<gene>
    <name evidence="4" type="ORF">GCM10007036_13730</name>
</gene>
<dbReference type="RefSeq" id="WP_188516917.1">
    <property type="nucleotide sequence ID" value="NZ_BMES01000001.1"/>
</dbReference>
<sequence>MRTLQLAVVGLLAMGCVGHAAETTRASVINAAGIVATDMKAFSEAMDRSMARMHEGMAAAKPTGDPDRDFAAMMIPHHQGAVEMAEIQLRFGRDERLRRLAQGIIVEQRQEIAVMQRILDEKPAAPRQAAGPSAPAHGHHDHKDMKP</sequence>